<dbReference type="Proteomes" id="UP000663842">
    <property type="component" value="Unassembled WGS sequence"/>
</dbReference>
<sequence>SSEFHQQQIPNNSIKTKTNGST</sequence>
<gene>
    <name evidence="2" type="ORF">OVN521_LOCUS28312</name>
    <name evidence="3" type="ORF">UXM345_LOCUS31490</name>
</gene>
<evidence type="ECO:0000313" key="2">
    <source>
        <dbReference type="EMBL" id="CAF4237218.1"/>
    </source>
</evidence>
<name>A0A820FPR0_9BILA</name>
<keyword evidence="5" id="KW-1185">Reference proteome</keyword>
<proteinExistence type="predicted"/>
<evidence type="ECO:0000256" key="1">
    <source>
        <dbReference type="SAM" id="MobiDB-lite"/>
    </source>
</evidence>
<dbReference type="AlphaFoldDB" id="A0A820FPR0"/>
<feature type="non-terminal residue" evidence="3">
    <location>
        <position position="1"/>
    </location>
</feature>
<dbReference type="EMBL" id="CAJOBF010008921">
    <property type="protein sequence ID" value="CAF4265107.1"/>
    <property type="molecule type" value="Genomic_DNA"/>
</dbReference>
<organism evidence="3 4">
    <name type="scientific">Rotaria magnacalcarata</name>
    <dbReference type="NCBI Taxonomy" id="392030"/>
    <lineage>
        <taxon>Eukaryota</taxon>
        <taxon>Metazoa</taxon>
        <taxon>Spiralia</taxon>
        <taxon>Gnathifera</taxon>
        <taxon>Rotifera</taxon>
        <taxon>Eurotatoria</taxon>
        <taxon>Bdelloidea</taxon>
        <taxon>Philodinida</taxon>
        <taxon>Philodinidae</taxon>
        <taxon>Rotaria</taxon>
    </lineage>
</organism>
<comment type="caution">
    <text evidence="3">The sequence shown here is derived from an EMBL/GenBank/DDBJ whole genome shotgun (WGS) entry which is preliminary data.</text>
</comment>
<dbReference type="EMBL" id="CAJOBG010008184">
    <property type="protein sequence ID" value="CAF4237218.1"/>
    <property type="molecule type" value="Genomic_DNA"/>
</dbReference>
<protein>
    <submittedName>
        <fullName evidence="3">Uncharacterized protein</fullName>
    </submittedName>
</protein>
<evidence type="ECO:0000313" key="5">
    <source>
        <dbReference type="Proteomes" id="UP000663866"/>
    </source>
</evidence>
<evidence type="ECO:0000313" key="3">
    <source>
        <dbReference type="EMBL" id="CAF4265107.1"/>
    </source>
</evidence>
<accession>A0A820FPR0</accession>
<evidence type="ECO:0000313" key="4">
    <source>
        <dbReference type="Proteomes" id="UP000663842"/>
    </source>
</evidence>
<reference evidence="3" key="1">
    <citation type="submission" date="2021-02" db="EMBL/GenBank/DDBJ databases">
        <authorList>
            <person name="Nowell W R."/>
        </authorList>
    </citation>
    <scope>NUCLEOTIDE SEQUENCE</scope>
</reference>
<feature type="region of interest" description="Disordered" evidence="1">
    <location>
        <begin position="1"/>
        <end position="22"/>
    </location>
</feature>
<dbReference type="Proteomes" id="UP000663866">
    <property type="component" value="Unassembled WGS sequence"/>
</dbReference>